<dbReference type="Proteomes" id="UP000001572">
    <property type="component" value="Chromosome"/>
</dbReference>
<evidence type="ECO:0000313" key="3">
    <source>
        <dbReference type="Proteomes" id="UP000001572"/>
    </source>
</evidence>
<accession>A6TT97</accession>
<dbReference type="EMBL" id="CP000724">
    <property type="protein sequence ID" value="ABR49415.1"/>
    <property type="molecule type" value="Genomic_DNA"/>
</dbReference>
<name>A6TT97_ALKMQ</name>
<dbReference type="KEGG" id="amt:Amet_3278"/>
<proteinExistence type="predicted"/>
<keyword evidence="3" id="KW-1185">Reference proteome</keyword>
<evidence type="ECO:0000256" key="1">
    <source>
        <dbReference type="SAM" id="MobiDB-lite"/>
    </source>
</evidence>
<organism evidence="2 3">
    <name type="scientific">Alkaliphilus metalliredigens (strain QYMF)</name>
    <dbReference type="NCBI Taxonomy" id="293826"/>
    <lineage>
        <taxon>Bacteria</taxon>
        <taxon>Bacillati</taxon>
        <taxon>Bacillota</taxon>
        <taxon>Clostridia</taxon>
        <taxon>Peptostreptococcales</taxon>
        <taxon>Natronincolaceae</taxon>
        <taxon>Alkaliphilus</taxon>
    </lineage>
</organism>
<reference evidence="3" key="1">
    <citation type="journal article" date="2016" name="Genome Announc.">
        <title>Complete genome sequence of Alkaliphilus metalliredigens strain QYMF, an alkaliphilic and metal-reducing bacterium isolated from borax-contaminated leachate ponds.</title>
        <authorList>
            <person name="Hwang C."/>
            <person name="Copeland A."/>
            <person name="Lucas S."/>
            <person name="Lapidus A."/>
            <person name="Barry K."/>
            <person name="Detter J.C."/>
            <person name="Glavina Del Rio T."/>
            <person name="Hammon N."/>
            <person name="Israni S."/>
            <person name="Dalin E."/>
            <person name="Tice H."/>
            <person name="Pitluck S."/>
            <person name="Chertkov O."/>
            <person name="Brettin T."/>
            <person name="Bruce D."/>
            <person name="Han C."/>
            <person name="Schmutz J."/>
            <person name="Larimer F."/>
            <person name="Land M.L."/>
            <person name="Hauser L."/>
            <person name="Kyrpides N."/>
            <person name="Mikhailova N."/>
            <person name="Ye Q."/>
            <person name="Zhou J."/>
            <person name="Richardson P."/>
            <person name="Fields M.W."/>
        </authorList>
    </citation>
    <scope>NUCLEOTIDE SEQUENCE [LARGE SCALE GENOMIC DNA]</scope>
    <source>
        <strain evidence="3">QYMF</strain>
    </source>
</reference>
<protein>
    <submittedName>
        <fullName evidence="2">Uncharacterized protein</fullName>
    </submittedName>
</protein>
<dbReference type="HOGENOM" id="CLU_3003839_0_0_9"/>
<feature type="compositionally biased region" description="Basic and acidic residues" evidence="1">
    <location>
        <begin position="28"/>
        <end position="47"/>
    </location>
</feature>
<dbReference type="STRING" id="293826.Amet_3278"/>
<dbReference type="AlphaFoldDB" id="A6TT97"/>
<feature type="region of interest" description="Disordered" evidence="1">
    <location>
        <begin position="28"/>
        <end position="56"/>
    </location>
</feature>
<evidence type="ECO:0000313" key="2">
    <source>
        <dbReference type="EMBL" id="ABR49415.1"/>
    </source>
</evidence>
<dbReference type="NCBIfam" id="NF040898">
    <property type="entry name" value="CC_mini_metal"/>
    <property type="match status" value="1"/>
</dbReference>
<sequence length="56" mass="6366">MSPTMLGGDNMKKWFQKLLKSIEDANKKNFGEGKMDCCDLNQDEKQKTQNKKNGGN</sequence>
<gene>
    <name evidence="2" type="ordered locus">Amet_3278</name>
</gene>